<keyword evidence="3" id="KW-1185">Reference proteome</keyword>
<feature type="region of interest" description="Disordered" evidence="1">
    <location>
        <begin position="102"/>
        <end position="125"/>
    </location>
</feature>
<evidence type="ECO:0000256" key="1">
    <source>
        <dbReference type="SAM" id="MobiDB-lite"/>
    </source>
</evidence>
<name>A0A7W9PHI3_9NOCA</name>
<proteinExistence type="predicted"/>
<protein>
    <submittedName>
        <fullName evidence="2">Uncharacterized protein</fullName>
    </submittedName>
</protein>
<dbReference type="EMBL" id="JACHIT010000002">
    <property type="protein sequence ID" value="MBB5915638.1"/>
    <property type="molecule type" value="Genomic_DNA"/>
</dbReference>
<dbReference type="Proteomes" id="UP000540412">
    <property type="component" value="Unassembled WGS sequence"/>
</dbReference>
<feature type="compositionally biased region" description="Basic residues" evidence="1">
    <location>
        <begin position="114"/>
        <end position="125"/>
    </location>
</feature>
<organism evidence="2 3">
    <name type="scientific">Nocardia transvalensis</name>
    <dbReference type="NCBI Taxonomy" id="37333"/>
    <lineage>
        <taxon>Bacteria</taxon>
        <taxon>Bacillati</taxon>
        <taxon>Actinomycetota</taxon>
        <taxon>Actinomycetes</taxon>
        <taxon>Mycobacteriales</taxon>
        <taxon>Nocardiaceae</taxon>
        <taxon>Nocardia</taxon>
    </lineage>
</organism>
<comment type="caution">
    <text evidence="2">The sequence shown here is derived from an EMBL/GenBank/DDBJ whole genome shotgun (WGS) entry which is preliminary data.</text>
</comment>
<sequence length="125" mass="13603">MDDVLLPVRPTGSSVDAMLPSHHFSDPLPGPSGDTAAFADSSDRLVRHLFDVGLQLHTLRAVFDSPDATNADIRAAGETVGSLLDDLDMLIRDAGLAMLAMSKNRTTATSNGDHRRRRRRPYGHR</sequence>
<reference evidence="2 3" key="1">
    <citation type="submission" date="2020-08" db="EMBL/GenBank/DDBJ databases">
        <title>Sequencing the genomes of 1000 actinobacteria strains.</title>
        <authorList>
            <person name="Klenk H.-P."/>
        </authorList>
    </citation>
    <scope>NUCLEOTIDE SEQUENCE [LARGE SCALE GENOMIC DNA]</scope>
    <source>
        <strain evidence="2 3">DSM 43582</strain>
    </source>
</reference>
<gene>
    <name evidence="2" type="ORF">BJY24_004550</name>
</gene>
<accession>A0A7W9PHI3</accession>
<evidence type="ECO:0000313" key="2">
    <source>
        <dbReference type="EMBL" id="MBB5915638.1"/>
    </source>
</evidence>
<dbReference type="AlphaFoldDB" id="A0A7W9PHI3"/>
<dbReference type="RefSeq" id="WP_157185532.1">
    <property type="nucleotide sequence ID" value="NZ_JACHIT010000002.1"/>
</dbReference>
<evidence type="ECO:0000313" key="3">
    <source>
        <dbReference type="Proteomes" id="UP000540412"/>
    </source>
</evidence>